<sequence>MTTTPDRSTEIASYLTAVERHLNDLPSHIRQDLMSELDAHLSEVAADLEPGASLRDLLGSPEAYARELRDTAEVDKEPVAVRMRRKFADTAAPALGRLKTAADKYAVSTGYADAGELRERLRPGWWVLRGAIVTALFVYWLASAQFGVTGYSIIGSLPGLLLMIAVLLVCVWASMRLGAKSLEWRGRRRRWMIAGGIAIVALAGYQFSWMITGAIPTRFVETQYIDDGSEYEYISDLYVYDENGNLLTGVYLFDQNGSPLYLGDPSRCPTTPGDPFATAPPEEETGYAYDENLGYQYPLCAPQDDAATMPSGDSPTSEAGAATERPSADAEPTAGETPSGQETSPEAAESATPGESPTK</sequence>
<dbReference type="Pfam" id="PF22564">
    <property type="entry name" value="HAAS"/>
    <property type="match status" value="1"/>
</dbReference>
<protein>
    <submittedName>
        <fullName evidence="3">Uncharacterized protein</fullName>
    </submittedName>
</protein>
<feature type="region of interest" description="Disordered" evidence="1">
    <location>
        <begin position="301"/>
        <end position="359"/>
    </location>
</feature>
<accession>A0ABT7YJB9</accession>
<comment type="caution">
    <text evidence="3">The sequence shown here is derived from an EMBL/GenBank/DDBJ whole genome shotgun (WGS) entry which is preliminary data.</text>
</comment>
<dbReference type="Proteomes" id="UP001171902">
    <property type="component" value="Unassembled WGS sequence"/>
</dbReference>
<feature type="region of interest" description="Disordered" evidence="1">
    <location>
        <begin position="264"/>
        <end position="284"/>
    </location>
</feature>
<dbReference type="RefSeq" id="WP_289954762.1">
    <property type="nucleotide sequence ID" value="NZ_JAUEMJ010000001.1"/>
</dbReference>
<feature type="transmembrane region" description="Helical" evidence="2">
    <location>
        <begin position="126"/>
        <end position="148"/>
    </location>
</feature>
<feature type="transmembrane region" description="Helical" evidence="2">
    <location>
        <begin position="191"/>
        <end position="211"/>
    </location>
</feature>
<feature type="transmembrane region" description="Helical" evidence="2">
    <location>
        <begin position="160"/>
        <end position="179"/>
    </location>
</feature>
<evidence type="ECO:0000256" key="2">
    <source>
        <dbReference type="SAM" id="Phobius"/>
    </source>
</evidence>
<name>A0ABT7YJB9_9ACTN</name>
<evidence type="ECO:0000256" key="1">
    <source>
        <dbReference type="SAM" id="MobiDB-lite"/>
    </source>
</evidence>
<keyword evidence="4" id="KW-1185">Reference proteome</keyword>
<keyword evidence="2" id="KW-0472">Membrane</keyword>
<evidence type="ECO:0000313" key="3">
    <source>
        <dbReference type="EMBL" id="MDN3238695.1"/>
    </source>
</evidence>
<dbReference type="EMBL" id="JAUEMJ010000001">
    <property type="protein sequence ID" value="MDN3238695.1"/>
    <property type="molecule type" value="Genomic_DNA"/>
</dbReference>
<keyword evidence="2" id="KW-1133">Transmembrane helix</keyword>
<keyword evidence="2" id="KW-0812">Transmembrane</keyword>
<proteinExistence type="predicted"/>
<reference evidence="3" key="1">
    <citation type="submission" date="2023-06" db="EMBL/GenBank/DDBJ databases">
        <title>Gycomyces niveus sp.nov., a novel actinomycete isolated from soil in Shouguang.</title>
        <authorList>
            <person name="Yang X."/>
            <person name="Zhao J."/>
        </authorList>
    </citation>
    <scope>NUCLEOTIDE SEQUENCE</scope>
    <source>
        <strain evidence="3">NEAU C2</strain>
    </source>
</reference>
<evidence type="ECO:0000313" key="4">
    <source>
        <dbReference type="Proteomes" id="UP001171902"/>
    </source>
</evidence>
<organism evidence="3 4">
    <name type="scientific">Glycomyces tritici</name>
    <dbReference type="NCBI Taxonomy" id="2665176"/>
    <lineage>
        <taxon>Bacteria</taxon>
        <taxon>Bacillati</taxon>
        <taxon>Actinomycetota</taxon>
        <taxon>Actinomycetes</taxon>
        <taxon>Glycomycetales</taxon>
        <taxon>Glycomycetaceae</taxon>
        <taxon>Glycomyces</taxon>
    </lineage>
</organism>
<gene>
    <name evidence="3" type="ORF">QWI33_03070</name>
</gene>